<gene>
    <name evidence="2" type="ORF">F0M18_01195</name>
</gene>
<dbReference type="RefSeq" id="WP_149609557.1">
    <property type="nucleotide sequence ID" value="NZ_VTUX01000001.1"/>
</dbReference>
<comment type="caution">
    <text evidence="2">The sequence shown here is derived from an EMBL/GenBank/DDBJ whole genome shotgun (WGS) entry which is preliminary data.</text>
</comment>
<evidence type="ECO:0000313" key="3">
    <source>
        <dbReference type="Proteomes" id="UP000323708"/>
    </source>
</evidence>
<accession>A0A5B0X695</accession>
<proteinExistence type="predicted"/>
<reference evidence="2 3" key="1">
    <citation type="submission" date="2019-09" db="EMBL/GenBank/DDBJ databases">
        <authorList>
            <person name="Chen X.-Y."/>
        </authorList>
    </citation>
    <scope>NUCLEOTIDE SEQUENCE [LARGE SCALE GENOMIC DNA]</scope>
    <source>
        <strain evidence="2 3">NY5</strain>
    </source>
</reference>
<name>A0A5B0X695_9GAMM</name>
<dbReference type="AlphaFoldDB" id="A0A5B0X695"/>
<organism evidence="2 3">
    <name type="scientific">Pseudohalioglobus sediminis</name>
    <dbReference type="NCBI Taxonomy" id="2606449"/>
    <lineage>
        <taxon>Bacteria</taxon>
        <taxon>Pseudomonadati</taxon>
        <taxon>Pseudomonadota</taxon>
        <taxon>Gammaproteobacteria</taxon>
        <taxon>Cellvibrionales</taxon>
        <taxon>Halieaceae</taxon>
        <taxon>Pseudohalioglobus</taxon>
    </lineage>
</organism>
<feature type="transmembrane region" description="Helical" evidence="1">
    <location>
        <begin position="288"/>
        <end position="308"/>
    </location>
</feature>
<evidence type="ECO:0000256" key="1">
    <source>
        <dbReference type="SAM" id="Phobius"/>
    </source>
</evidence>
<feature type="transmembrane region" description="Helical" evidence="1">
    <location>
        <begin position="333"/>
        <end position="354"/>
    </location>
</feature>
<dbReference type="EMBL" id="VTUX01000001">
    <property type="protein sequence ID" value="KAA1194088.1"/>
    <property type="molecule type" value="Genomic_DNA"/>
</dbReference>
<dbReference type="Proteomes" id="UP000323708">
    <property type="component" value="Unassembled WGS sequence"/>
</dbReference>
<keyword evidence="3" id="KW-1185">Reference proteome</keyword>
<keyword evidence="1" id="KW-1133">Transmembrane helix</keyword>
<keyword evidence="1" id="KW-0472">Membrane</keyword>
<sequence>MGQYEKAFENHEVHAVTQQLLSTLNEKLESDLEDTGDDQRNHLHQAAKYVQARLKVASPVLTTSAQLDPLRDHIKNSLHQYNQYVSRKNEAHLTNAANEINSALTRAVTLPSLETSIPGFTSEDALQFGKIVEEHLNRIRASSSDVDEKLEDLKSLTDSMTAEAESLRQQLISVKGKQEQFEETFDQKAEAALAQSEAAANEQREAFKVLFENESGTRANHFQSEIDRITQAHEDELEKLSEKNKQHFQFLAEQKKRVENVVGLIENDGLTGNFQRTAKEERTAANRLRWGAILSYVVMVGIILWTAFDVTSLLSPAVGEEMDKAASVSKVDYFLLFARLFTAFILLIPARYLASEASKHMAVSERNRRFELELATIDAYFMYLPEEERAKEKAKFGEKYFGQIDNEQVVVDGSINAPELLKSLQAIVMEALKRN</sequence>
<protein>
    <submittedName>
        <fullName evidence="2">Uncharacterized protein</fullName>
    </submittedName>
</protein>
<evidence type="ECO:0000313" key="2">
    <source>
        <dbReference type="EMBL" id="KAA1194088.1"/>
    </source>
</evidence>
<keyword evidence="1" id="KW-0812">Transmembrane</keyword>